<proteinExistence type="predicted"/>
<dbReference type="PANTHER" id="PTHR30001">
    <property type="entry name" value="RIBONUCLEASE"/>
    <property type="match status" value="1"/>
</dbReference>
<evidence type="ECO:0000256" key="4">
    <source>
        <dbReference type="ARBA" id="ARBA00022759"/>
    </source>
</evidence>
<evidence type="ECO:0000256" key="6">
    <source>
        <dbReference type="ARBA" id="ARBA00022842"/>
    </source>
</evidence>
<reference evidence="9" key="1">
    <citation type="journal article" date="2023" name="Int. J. Syst. Evol. Microbiol.">
        <title>Sinisalibacter aestuarii sp. nov., isolated from estuarine sediment of the Arakawa River.</title>
        <authorList>
            <person name="Arafat S.T."/>
            <person name="Hirano S."/>
            <person name="Sato A."/>
            <person name="Takeuchi K."/>
            <person name="Yasuda T."/>
            <person name="Terahara T."/>
            <person name="Hamada M."/>
            <person name="Kobayashi T."/>
        </authorList>
    </citation>
    <scope>NUCLEOTIDE SEQUENCE</scope>
    <source>
        <strain evidence="9">B-399</strain>
    </source>
</reference>
<evidence type="ECO:0000256" key="7">
    <source>
        <dbReference type="ARBA" id="ARBA00022884"/>
    </source>
</evidence>
<evidence type="ECO:0000256" key="2">
    <source>
        <dbReference type="ARBA" id="ARBA00022722"/>
    </source>
</evidence>
<sequence>MKGSVIALDTLAGRKAAARLVDGRLDDLLIDPEDDTPRPGAIYRAICDRPVKGQGGMFLRLPDGSAFLRGAKGLKPGQPLIVQVTGWAEEGKAVPVTDRVLFKSRYAIVTPDAPGINISRRIHDEEARVRLLEIAHAEMGAPGTTGLILRSEAAEGDDGAIANDIAAMRDLAQAVLADATGARPELLVDGPDAHEIAWRDWPAPDLLADAGGSFATHGVDEMIAALYTPKAPLAGGGFVVIEPTRAFVAVDVNTGGDTSPAAAIKANLALARDLPRQLRLRGLGGQIIVDFAPTPKKDRRQLEGALKAAFRADPIETSIAGWTPLGNVELQRKRERRPLPEGLL</sequence>
<dbReference type="Proteomes" id="UP001144205">
    <property type="component" value="Unassembled WGS sequence"/>
</dbReference>
<protein>
    <submittedName>
        <fullName evidence="9">Ribonuclease G</fullName>
    </submittedName>
</protein>
<keyword evidence="3" id="KW-0479">Metal-binding</keyword>
<dbReference type="InterPro" id="IPR004659">
    <property type="entry name" value="RNase_E/G"/>
</dbReference>
<evidence type="ECO:0000256" key="3">
    <source>
        <dbReference type="ARBA" id="ARBA00022723"/>
    </source>
</evidence>
<accession>A0ABQ5LR02</accession>
<comment type="cofactor">
    <cofactor evidence="1">
        <name>Mg(2+)</name>
        <dbReference type="ChEBI" id="CHEBI:18420"/>
    </cofactor>
</comment>
<feature type="domain" description="RNA-binding protein AU-1/Ribonuclease E/G" evidence="8">
    <location>
        <begin position="103"/>
        <end position="201"/>
    </location>
</feature>
<gene>
    <name evidence="9" type="ORF">STA1M1_12900</name>
</gene>
<keyword evidence="2" id="KW-0540">Nuclease</keyword>
<evidence type="ECO:0000259" key="8">
    <source>
        <dbReference type="Pfam" id="PF10150"/>
    </source>
</evidence>
<keyword evidence="5" id="KW-0378">Hydrolase</keyword>
<dbReference type="EMBL" id="BROH01000002">
    <property type="protein sequence ID" value="GKY87421.1"/>
    <property type="molecule type" value="Genomic_DNA"/>
</dbReference>
<dbReference type="PANTHER" id="PTHR30001:SF1">
    <property type="entry name" value="RIBONUCLEASE E_G-LIKE PROTEIN, CHLOROPLASTIC"/>
    <property type="match status" value="1"/>
</dbReference>
<organism evidence="9 10">
    <name type="scientific">Sinisalibacter aestuarii</name>
    <dbReference type="NCBI Taxonomy" id="2949426"/>
    <lineage>
        <taxon>Bacteria</taxon>
        <taxon>Pseudomonadati</taxon>
        <taxon>Pseudomonadota</taxon>
        <taxon>Alphaproteobacteria</taxon>
        <taxon>Rhodobacterales</taxon>
        <taxon>Roseobacteraceae</taxon>
        <taxon>Sinisalibacter</taxon>
    </lineage>
</organism>
<evidence type="ECO:0000313" key="9">
    <source>
        <dbReference type="EMBL" id="GKY87421.1"/>
    </source>
</evidence>
<dbReference type="RefSeq" id="WP_281841405.1">
    <property type="nucleotide sequence ID" value="NZ_BROH01000002.1"/>
</dbReference>
<name>A0ABQ5LR02_9RHOB</name>
<evidence type="ECO:0000313" key="10">
    <source>
        <dbReference type="Proteomes" id="UP001144205"/>
    </source>
</evidence>
<evidence type="ECO:0000256" key="1">
    <source>
        <dbReference type="ARBA" id="ARBA00001946"/>
    </source>
</evidence>
<dbReference type="InterPro" id="IPR019307">
    <property type="entry name" value="RNA-bd_AU-1/RNase_E/G"/>
</dbReference>
<dbReference type="Pfam" id="PF10150">
    <property type="entry name" value="RNase_E_G"/>
    <property type="match status" value="2"/>
</dbReference>
<keyword evidence="7" id="KW-0694">RNA-binding</keyword>
<keyword evidence="4" id="KW-0255">Endonuclease</keyword>
<comment type="caution">
    <text evidence="9">The sequence shown here is derived from an EMBL/GenBank/DDBJ whole genome shotgun (WGS) entry which is preliminary data.</text>
</comment>
<feature type="domain" description="RNA-binding protein AU-1/Ribonuclease E/G" evidence="8">
    <location>
        <begin position="213"/>
        <end position="334"/>
    </location>
</feature>
<evidence type="ECO:0000256" key="5">
    <source>
        <dbReference type="ARBA" id="ARBA00022801"/>
    </source>
</evidence>
<keyword evidence="6" id="KW-0460">Magnesium</keyword>
<keyword evidence="10" id="KW-1185">Reference proteome</keyword>